<dbReference type="Gene3D" id="1.25.40.10">
    <property type="entry name" value="Tetratricopeptide repeat domain"/>
    <property type="match status" value="1"/>
</dbReference>
<evidence type="ECO:0008006" key="3">
    <source>
        <dbReference type="Google" id="ProtNLM"/>
    </source>
</evidence>
<keyword evidence="2" id="KW-1185">Reference proteome</keyword>
<dbReference type="InterPro" id="IPR011990">
    <property type="entry name" value="TPR-like_helical_dom_sf"/>
</dbReference>
<evidence type="ECO:0000313" key="2">
    <source>
        <dbReference type="Proteomes" id="UP001172684"/>
    </source>
</evidence>
<sequence>MASPTGYRYSQGKRDIGEAANFSWEYPVPANEFWNTLGFVTGRNFLQCFSADEIARLPLDSTLSKSGKLELLLKLLREKLSSQDAAAAPQTLYDVNYEAWDKLLLGIYTMQGQLGQSADAEKTIRMLVDRRKDKTNLSHLHNLSGLLDEQGKYAEAEETEKPVKLWLDERLGKDSPQALGSRRIIARAIWKQGPSRRAEAKELFSEVMDLIGGMGGGQFAVYQAEQREITEKMVAELEKEDGPERTSI</sequence>
<protein>
    <recommendedName>
        <fullName evidence="3">SAM domain-containing protein</fullName>
    </recommendedName>
</protein>
<dbReference type="EMBL" id="JAPDRL010000035">
    <property type="protein sequence ID" value="KAJ9664847.1"/>
    <property type="molecule type" value="Genomic_DNA"/>
</dbReference>
<organism evidence="1 2">
    <name type="scientific">Coniosporium apollinis</name>
    <dbReference type="NCBI Taxonomy" id="61459"/>
    <lineage>
        <taxon>Eukaryota</taxon>
        <taxon>Fungi</taxon>
        <taxon>Dikarya</taxon>
        <taxon>Ascomycota</taxon>
        <taxon>Pezizomycotina</taxon>
        <taxon>Dothideomycetes</taxon>
        <taxon>Dothideomycetes incertae sedis</taxon>
        <taxon>Coniosporium</taxon>
    </lineage>
</organism>
<evidence type="ECO:0000313" key="1">
    <source>
        <dbReference type="EMBL" id="KAJ9664847.1"/>
    </source>
</evidence>
<name>A0ABQ9NQZ0_9PEZI</name>
<gene>
    <name evidence="1" type="ORF">H2201_005068</name>
</gene>
<reference evidence="1" key="1">
    <citation type="submission" date="2022-10" db="EMBL/GenBank/DDBJ databases">
        <title>Culturing micro-colonial fungi from biological soil crusts in the Mojave desert and describing Neophaeococcomyces mojavensis, and introducing the new genera and species Taxawa tesnikishii.</title>
        <authorList>
            <person name="Kurbessoian T."/>
            <person name="Stajich J.E."/>
        </authorList>
    </citation>
    <scope>NUCLEOTIDE SEQUENCE</scope>
    <source>
        <strain evidence="1">TK_1</strain>
    </source>
</reference>
<dbReference type="Proteomes" id="UP001172684">
    <property type="component" value="Unassembled WGS sequence"/>
</dbReference>
<comment type="caution">
    <text evidence="1">The sequence shown here is derived from an EMBL/GenBank/DDBJ whole genome shotgun (WGS) entry which is preliminary data.</text>
</comment>
<proteinExistence type="predicted"/>
<accession>A0ABQ9NQZ0</accession>